<evidence type="ECO:0000256" key="3">
    <source>
        <dbReference type="ARBA" id="ARBA00023004"/>
    </source>
</evidence>
<keyword evidence="2" id="KW-0479">Metal-binding</keyword>
<dbReference type="PRINTS" id="PR00420">
    <property type="entry name" value="RNGMNOXGNASE"/>
</dbReference>
<evidence type="ECO:0000313" key="6">
    <source>
        <dbReference type="EMBL" id="SPM26724.1"/>
    </source>
</evidence>
<proteinExistence type="predicted"/>
<dbReference type="Gene3D" id="2.102.10.10">
    <property type="entry name" value="Rieske [2Fe-2S] iron-sulphur domain"/>
    <property type="match status" value="1"/>
</dbReference>
<keyword evidence="3" id="KW-0408">Iron</keyword>
<evidence type="ECO:0000259" key="5">
    <source>
        <dbReference type="PROSITE" id="PS51296"/>
    </source>
</evidence>
<dbReference type="InterPro" id="IPR006076">
    <property type="entry name" value="FAD-dep_OxRdtase"/>
</dbReference>
<name>A0A2U3N5Q1_9MYCO</name>
<gene>
    <name evidence="6" type="ORF">MTAB308_199</name>
</gene>
<dbReference type="STRING" id="1841859.GCA_900157385_00193"/>
<dbReference type="PANTHER" id="PTHR13847:SF274">
    <property type="entry name" value="RIESKE 2FE-2S IRON-SULFUR PROTEIN YHFW-RELATED"/>
    <property type="match status" value="1"/>
</dbReference>
<feature type="domain" description="Rieske" evidence="5">
    <location>
        <begin position="468"/>
        <end position="522"/>
    </location>
</feature>
<dbReference type="PANTHER" id="PTHR13847">
    <property type="entry name" value="SARCOSINE DEHYDROGENASE-RELATED"/>
    <property type="match status" value="1"/>
</dbReference>
<dbReference type="EMBL" id="FTRV01000008">
    <property type="protein sequence ID" value="SPM26724.1"/>
    <property type="molecule type" value="Genomic_DNA"/>
</dbReference>
<dbReference type="Proteomes" id="UP000241595">
    <property type="component" value="Unassembled WGS sequence"/>
</dbReference>
<dbReference type="SUPFAM" id="SSF50022">
    <property type="entry name" value="ISP domain"/>
    <property type="match status" value="1"/>
</dbReference>
<dbReference type="GO" id="GO:0051537">
    <property type="term" value="F:2 iron, 2 sulfur cluster binding"/>
    <property type="evidence" value="ECO:0007669"/>
    <property type="project" value="UniProtKB-KW"/>
</dbReference>
<reference evidence="6 7" key="1">
    <citation type="submission" date="2017-01" db="EMBL/GenBank/DDBJ databases">
        <authorList>
            <consortium name="Urmite Genomes"/>
        </authorList>
    </citation>
    <scope>NUCLEOTIDE SEQUENCE [LARGE SCALE GENOMIC DNA]</scope>
    <source>
        <strain evidence="6 7">AB308</strain>
    </source>
</reference>
<dbReference type="Gene3D" id="3.30.9.10">
    <property type="entry name" value="D-Amino Acid Oxidase, subunit A, domain 2"/>
    <property type="match status" value="1"/>
</dbReference>
<dbReference type="Gene3D" id="3.50.50.60">
    <property type="entry name" value="FAD/NAD(P)-binding domain"/>
    <property type="match status" value="1"/>
</dbReference>
<dbReference type="InterPro" id="IPR017941">
    <property type="entry name" value="Rieske_2Fe-2S"/>
</dbReference>
<organism evidence="6 7">
    <name type="scientific">Mycobacterium terramassiliense</name>
    <dbReference type="NCBI Taxonomy" id="1841859"/>
    <lineage>
        <taxon>Bacteria</taxon>
        <taxon>Bacillati</taxon>
        <taxon>Actinomycetota</taxon>
        <taxon>Actinomycetes</taxon>
        <taxon>Mycobacteriales</taxon>
        <taxon>Mycobacteriaceae</taxon>
        <taxon>Mycobacterium</taxon>
    </lineage>
</organism>
<dbReference type="GO" id="GO:0046872">
    <property type="term" value="F:metal ion binding"/>
    <property type="evidence" value="ECO:0007669"/>
    <property type="project" value="UniProtKB-KW"/>
</dbReference>
<sequence length="522" mass="56146">VIAAAPAAATFSRLLRGYQPAVTSLWMADRAEQPWAASRLDDGPRSADIIVVGAGITGLMTAVLLTRAGMDTLVLEARTVGACATGNTTAKISLLQGTQLSKVLPRHGRDVARAYVDGNREGQDWVLQHCESHGVAVQREDAYTYAQSAKGVLSARAELKACEAVGLPAVWDDDADVPFPYHGGVRLPDQAQFDPMRFLDSLATELLDRGGRLVEHARVRRVSWRGKGVRVHVNDAAARDVELEAGQLVLATGIPILDRGGYFARVKPSRSYCLAFKVPGNVTRPMMISTDSPTRSVRYVPVTDGERLIVGGAGHTVGRKKSPSQSLAELSDWARKHYPGAVQTHFWSAQDYTPIDHLPYVGPILPNTETIFVATGFNKWGMTNGAAAALALSSRILGGRMDWSSAFASWSPHELSGLLTALQANLEVGFDLAKGWITPALRTGRRSPVNGEGGVVSGPPWHLEARCRVDGTEHRVSPVCPHLGGIVNWNDADNAWECPLHGSRFAPDGTLLKGPATRDLTA</sequence>
<protein>
    <submittedName>
        <fullName evidence="6">Glycine/D-amino acid oxidase (Deaminating)</fullName>
    </submittedName>
</protein>
<dbReference type="InterPro" id="IPR036922">
    <property type="entry name" value="Rieske_2Fe-2S_sf"/>
</dbReference>
<keyword evidence="7" id="KW-1185">Reference proteome</keyword>
<accession>A0A2U3N5Q1</accession>
<keyword evidence="4" id="KW-0411">Iron-sulfur</keyword>
<dbReference type="PROSITE" id="PS51296">
    <property type="entry name" value="RIESKE"/>
    <property type="match status" value="1"/>
</dbReference>
<dbReference type="AlphaFoldDB" id="A0A2U3N5Q1"/>
<dbReference type="SUPFAM" id="SSF51905">
    <property type="entry name" value="FAD/NAD(P)-binding domain"/>
    <property type="match status" value="1"/>
</dbReference>
<dbReference type="GO" id="GO:0016705">
    <property type="term" value="F:oxidoreductase activity, acting on paired donors, with incorporation or reduction of molecular oxygen"/>
    <property type="evidence" value="ECO:0007669"/>
    <property type="project" value="UniProtKB-ARBA"/>
</dbReference>
<dbReference type="InterPro" id="IPR036188">
    <property type="entry name" value="FAD/NAD-bd_sf"/>
</dbReference>
<dbReference type="GO" id="GO:0005737">
    <property type="term" value="C:cytoplasm"/>
    <property type="evidence" value="ECO:0007669"/>
    <property type="project" value="TreeGrafter"/>
</dbReference>
<dbReference type="Pfam" id="PF01266">
    <property type="entry name" value="DAO"/>
    <property type="match status" value="1"/>
</dbReference>
<keyword evidence="1" id="KW-0001">2Fe-2S</keyword>
<dbReference type="Pfam" id="PF00355">
    <property type="entry name" value="Rieske"/>
    <property type="match status" value="1"/>
</dbReference>
<feature type="non-terminal residue" evidence="6">
    <location>
        <position position="1"/>
    </location>
</feature>
<evidence type="ECO:0000256" key="1">
    <source>
        <dbReference type="ARBA" id="ARBA00022714"/>
    </source>
</evidence>
<dbReference type="GO" id="GO:0004497">
    <property type="term" value="F:monooxygenase activity"/>
    <property type="evidence" value="ECO:0007669"/>
    <property type="project" value="UniProtKB-ARBA"/>
</dbReference>
<evidence type="ECO:0000256" key="2">
    <source>
        <dbReference type="ARBA" id="ARBA00022723"/>
    </source>
</evidence>
<evidence type="ECO:0000256" key="4">
    <source>
        <dbReference type="ARBA" id="ARBA00023014"/>
    </source>
</evidence>
<evidence type="ECO:0000313" key="7">
    <source>
        <dbReference type="Proteomes" id="UP000241595"/>
    </source>
</evidence>